<organism evidence="11 12">
    <name type="scientific">Thecamonas trahens ATCC 50062</name>
    <dbReference type="NCBI Taxonomy" id="461836"/>
    <lineage>
        <taxon>Eukaryota</taxon>
        <taxon>Apusozoa</taxon>
        <taxon>Apusomonadida</taxon>
        <taxon>Apusomonadidae</taxon>
        <taxon>Thecamonas</taxon>
    </lineage>
</organism>
<evidence type="ECO:0000313" key="12">
    <source>
        <dbReference type="Proteomes" id="UP000054408"/>
    </source>
</evidence>
<dbReference type="Pfam" id="PF23023">
    <property type="entry name" value="Anti-Pycsar_Apyc1"/>
    <property type="match status" value="1"/>
</dbReference>
<dbReference type="GO" id="GO:0046872">
    <property type="term" value="F:metal ion binding"/>
    <property type="evidence" value="ECO:0007669"/>
    <property type="project" value="UniProtKB-KW"/>
</dbReference>
<dbReference type="RefSeq" id="XP_013754932.1">
    <property type="nucleotide sequence ID" value="XM_013899478.1"/>
</dbReference>
<dbReference type="Pfam" id="PF00027">
    <property type="entry name" value="cNMP_binding"/>
    <property type="match status" value="1"/>
</dbReference>
<dbReference type="AlphaFoldDB" id="A0A0L0DLA9"/>
<dbReference type="InterPro" id="IPR000595">
    <property type="entry name" value="cNMP-bd_dom"/>
</dbReference>
<evidence type="ECO:0000256" key="1">
    <source>
        <dbReference type="ARBA" id="ARBA00001946"/>
    </source>
</evidence>
<comment type="similarity">
    <text evidence="9">Belongs to the metallo-beta-lactamase superfamily. cNMP phosphodiesterase family.</text>
</comment>
<keyword evidence="7" id="KW-0378">Hydrolase</keyword>
<sequence>MSAESDADPAYEVGKPGYGGYEAVTELPRGGFVVATESAGNIQFVLPPETVKDTMNLKIATPEHYVFSERRFDKMHGINLGEFEFPTYFNFFIKRRQINLICTAEGEAAVRRIFQETLLGPEVIDNADEFGPATPEEDRPDLRKELDYFAHNPFNPSEMMKIDDLLRFTTFDDDGVAVVEGVQIIHDGENYRVEEEGKLVAIVPEFVHIDVERAVAASQQESSAEMSHPVVFDPPSLGVTMLGTSHGFDPIGCTTGMVVWINGRGVVVDPPPHFSLHLKRNHTPAALIDAVILSHCHADHDSGTFQRIIEETKVVVMTTPTIMNSFVRKYSAITRLPEDFFWTLFEFRPVKIGEPVRFRGGEFVFHYSLHSIPCIGFSLQYGGKSFIFSGDTCNDPERLRGMYEAGVLSRGRFEQLVNFEWQHDLILHEAGVPPIHTPLTTFHPLSDEIKHRLLLVHTAKKDVPPETGLCTASAGIEHTVRLDVDESPHREAIMLMDLLSSIDLFQHLPLAYSSTLLHAARRKTFEAEEYLVRQGEDGDTFFVMSSGLVCVEVNGRRLDKTFTTGDYFGEISVFSRDKRTASIIALTNAVIYEFGGNELFELLSDAGAIDRLRNVAEMRQEHSWGVIAGNSVLARLTSNQKTQLQGILERCTAVPGEALWCEGDAYEHCVLLDDAQLTLTYPTKTTLSASSSLALQGQTSTRTFTRSAFLCELSALEAAHTGNVSAAVHTTGLVNSSESDAVYFRISAAAMSDYLARNPGLKVALWHEYWLV</sequence>
<evidence type="ECO:0000256" key="5">
    <source>
        <dbReference type="ARBA" id="ARBA00022737"/>
    </source>
</evidence>
<dbReference type="GO" id="GO:0016787">
    <property type="term" value="F:hydrolase activity"/>
    <property type="evidence" value="ECO:0007669"/>
    <property type="project" value="UniProtKB-KW"/>
</dbReference>
<dbReference type="STRING" id="461836.A0A0L0DLA9"/>
<dbReference type="eggNOG" id="KOG0614">
    <property type="taxonomic scope" value="Eukaryota"/>
</dbReference>
<dbReference type="SUPFAM" id="SSF56281">
    <property type="entry name" value="Metallo-hydrolase/oxidoreductase"/>
    <property type="match status" value="1"/>
</dbReference>
<gene>
    <name evidence="11" type="ORF">AMSG_08967</name>
</gene>
<dbReference type="GO" id="GO:0005829">
    <property type="term" value="C:cytosol"/>
    <property type="evidence" value="ECO:0007669"/>
    <property type="project" value="TreeGrafter"/>
</dbReference>
<keyword evidence="5" id="KW-0677">Repeat</keyword>
<keyword evidence="3" id="KW-0963">Cytoplasm</keyword>
<accession>A0A0L0DLA9</accession>
<evidence type="ECO:0000256" key="2">
    <source>
        <dbReference type="ARBA" id="ARBA00004496"/>
    </source>
</evidence>
<dbReference type="PRINTS" id="PR00103">
    <property type="entry name" value="CAMPKINASE"/>
</dbReference>
<dbReference type="OMA" id="HTIPCIG"/>
<evidence type="ECO:0000256" key="9">
    <source>
        <dbReference type="ARBA" id="ARBA00061002"/>
    </source>
</evidence>
<evidence type="ECO:0000256" key="8">
    <source>
        <dbReference type="ARBA" id="ARBA00022842"/>
    </source>
</evidence>
<comment type="cofactor">
    <cofactor evidence="1">
        <name>Mg(2+)</name>
        <dbReference type="ChEBI" id="CHEBI:18420"/>
    </cofactor>
</comment>
<protein>
    <submittedName>
        <fullName evidence="11">cGMP-dependent 3',5'-cGMP phosphodiesterase A</fullName>
    </submittedName>
</protein>
<dbReference type="InterPro" id="IPR001279">
    <property type="entry name" value="Metallo-B-lactamas"/>
</dbReference>
<evidence type="ECO:0000259" key="10">
    <source>
        <dbReference type="PROSITE" id="PS50042"/>
    </source>
</evidence>
<evidence type="ECO:0000256" key="3">
    <source>
        <dbReference type="ARBA" id="ARBA00022490"/>
    </source>
</evidence>
<dbReference type="FunFam" id="3.60.15.10:FF:000029">
    <property type="entry name" value="Cyclic nucleotide-binding domain protein"/>
    <property type="match status" value="1"/>
</dbReference>
<dbReference type="OrthoDB" id="421226at2759"/>
<dbReference type="PROSITE" id="PS00889">
    <property type="entry name" value="CNMP_BINDING_2"/>
    <property type="match status" value="1"/>
</dbReference>
<dbReference type="PROSITE" id="PS50042">
    <property type="entry name" value="CNMP_BINDING_3"/>
    <property type="match status" value="1"/>
</dbReference>
<dbReference type="Gene3D" id="3.60.15.10">
    <property type="entry name" value="Ribonuclease Z/Hydroxyacylglutathione hydrolase-like"/>
    <property type="match status" value="1"/>
</dbReference>
<keyword evidence="12" id="KW-1185">Reference proteome</keyword>
<dbReference type="GeneID" id="25567540"/>
<dbReference type="SMART" id="SM00849">
    <property type="entry name" value="Lactamase_B"/>
    <property type="match status" value="1"/>
</dbReference>
<dbReference type="GO" id="GO:0004862">
    <property type="term" value="F:cAMP-dependent protein kinase inhibitor activity"/>
    <property type="evidence" value="ECO:0007669"/>
    <property type="project" value="TreeGrafter"/>
</dbReference>
<dbReference type="GO" id="GO:0034236">
    <property type="term" value="F:protein kinase A catalytic subunit binding"/>
    <property type="evidence" value="ECO:0007669"/>
    <property type="project" value="TreeGrafter"/>
</dbReference>
<dbReference type="SUPFAM" id="SSF51206">
    <property type="entry name" value="cAMP-binding domain-like"/>
    <property type="match status" value="1"/>
</dbReference>
<name>A0A0L0DLA9_THETB</name>
<keyword evidence="4" id="KW-0479">Metal-binding</keyword>
<keyword evidence="6" id="KW-0547">Nucleotide-binding</keyword>
<dbReference type="GO" id="GO:0030552">
    <property type="term" value="F:cAMP binding"/>
    <property type="evidence" value="ECO:0007669"/>
    <property type="project" value="TreeGrafter"/>
</dbReference>
<dbReference type="SMART" id="SM00100">
    <property type="entry name" value="cNMP"/>
    <property type="match status" value="1"/>
</dbReference>
<dbReference type="InterPro" id="IPR050503">
    <property type="entry name" value="cAMP-dep_PK_reg_su-like"/>
</dbReference>
<dbReference type="EMBL" id="GL349476">
    <property type="protein sequence ID" value="KNC52826.1"/>
    <property type="molecule type" value="Genomic_DNA"/>
</dbReference>
<evidence type="ECO:0000256" key="6">
    <source>
        <dbReference type="ARBA" id="ARBA00022741"/>
    </source>
</evidence>
<dbReference type="CDD" id="cd07738">
    <property type="entry name" value="DdPDE5-like_MBL-fold"/>
    <property type="match status" value="1"/>
</dbReference>
<dbReference type="InterPro" id="IPR036866">
    <property type="entry name" value="RibonucZ/Hydroxyglut_hydro"/>
</dbReference>
<dbReference type="InterPro" id="IPR018490">
    <property type="entry name" value="cNMP-bd_dom_sf"/>
</dbReference>
<dbReference type="CDD" id="cd00038">
    <property type="entry name" value="CAP_ED"/>
    <property type="match status" value="1"/>
</dbReference>
<dbReference type="InterPro" id="IPR018488">
    <property type="entry name" value="cNMP-bd_CS"/>
</dbReference>
<proteinExistence type="inferred from homology"/>
<dbReference type="GO" id="GO:0005952">
    <property type="term" value="C:cAMP-dependent protein kinase complex"/>
    <property type="evidence" value="ECO:0007669"/>
    <property type="project" value="InterPro"/>
</dbReference>
<keyword evidence="8" id="KW-0460">Magnesium</keyword>
<dbReference type="InterPro" id="IPR014710">
    <property type="entry name" value="RmlC-like_jellyroll"/>
</dbReference>
<dbReference type="PROSITE" id="PS00888">
    <property type="entry name" value="CNMP_BINDING_1"/>
    <property type="match status" value="1"/>
</dbReference>
<reference evidence="11 12" key="1">
    <citation type="submission" date="2010-05" db="EMBL/GenBank/DDBJ databases">
        <title>The Genome Sequence of Thecamonas trahens ATCC 50062.</title>
        <authorList>
            <consortium name="The Broad Institute Genome Sequencing Platform"/>
            <person name="Russ C."/>
            <person name="Cuomo C."/>
            <person name="Shea T."/>
            <person name="Young S.K."/>
            <person name="Zeng Q."/>
            <person name="Koehrsen M."/>
            <person name="Haas B."/>
            <person name="Borodovsky M."/>
            <person name="Guigo R."/>
            <person name="Alvarado L."/>
            <person name="Berlin A."/>
            <person name="Bochicchio J."/>
            <person name="Borenstein D."/>
            <person name="Chapman S."/>
            <person name="Chen Z."/>
            <person name="Freedman E."/>
            <person name="Gellesch M."/>
            <person name="Goldberg J."/>
            <person name="Griggs A."/>
            <person name="Gujja S."/>
            <person name="Heilman E."/>
            <person name="Heiman D."/>
            <person name="Hepburn T."/>
            <person name="Howarth C."/>
            <person name="Jen D."/>
            <person name="Larson L."/>
            <person name="Mehta T."/>
            <person name="Park D."/>
            <person name="Pearson M."/>
            <person name="Roberts A."/>
            <person name="Saif S."/>
            <person name="Shenoy N."/>
            <person name="Sisk P."/>
            <person name="Stolte C."/>
            <person name="Sykes S."/>
            <person name="Thomson T."/>
            <person name="Walk T."/>
            <person name="White J."/>
            <person name="Yandava C."/>
            <person name="Burger G."/>
            <person name="Gray M.W."/>
            <person name="Holland P.W.H."/>
            <person name="King N."/>
            <person name="Lang F.B.F."/>
            <person name="Roger A.J."/>
            <person name="Ruiz-Trillo I."/>
            <person name="Lander E."/>
            <person name="Nusbaum C."/>
        </authorList>
    </citation>
    <scope>NUCLEOTIDE SEQUENCE [LARGE SCALE GENOMIC DNA]</scope>
    <source>
        <strain evidence="11 12">ATCC 50062</strain>
    </source>
</reference>
<dbReference type="PANTHER" id="PTHR11635">
    <property type="entry name" value="CAMP-DEPENDENT PROTEIN KINASE REGULATORY CHAIN"/>
    <property type="match status" value="1"/>
</dbReference>
<evidence type="ECO:0000256" key="4">
    <source>
        <dbReference type="ARBA" id="ARBA00022723"/>
    </source>
</evidence>
<dbReference type="Proteomes" id="UP000054408">
    <property type="component" value="Unassembled WGS sequence"/>
</dbReference>
<comment type="subcellular location">
    <subcellularLocation>
        <location evidence="2">Cytoplasm</location>
    </subcellularLocation>
</comment>
<evidence type="ECO:0000256" key="7">
    <source>
        <dbReference type="ARBA" id="ARBA00022801"/>
    </source>
</evidence>
<feature type="domain" description="Cyclic nucleotide-binding" evidence="10">
    <location>
        <begin position="504"/>
        <end position="611"/>
    </location>
</feature>
<evidence type="ECO:0000313" key="11">
    <source>
        <dbReference type="EMBL" id="KNC52826.1"/>
    </source>
</evidence>
<dbReference type="PANTHER" id="PTHR11635:SF152">
    <property type="entry name" value="CAMP-DEPENDENT PROTEIN KINASE TYPE I REGULATORY SUBUNIT-RELATED"/>
    <property type="match status" value="1"/>
</dbReference>
<dbReference type="Gene3D" id="2.60.120.10">
    <property type="entry name" value="Jelly Rolls"/>
    <property type="match status" value="1"/>
</dbReference>